<gene>
    <name evidence="2" type="ORF">HHU12_10300</name>
</gene>
<dbReference type="RefSeq" id="WP_169656656.1">
    <property type="nucleotide sequence ID" value="NZ_JABANE010000022.1"/>
</dbReference>
<accession>A0A7X9P2R7</accession>
<reference evidence="2 3" key="1">
    <citation type="submission" date="2020-04" db="EMBL/GenBank/DDBJ databases">
        <title>Flammeovirga sp. SR4, a novel species isolated from seawater.</title>
        <authorList>
            <person name="Wang X."/>
        </authorList>
    </citation>
    <scope>NUCLEOTIDE SEQUENCE [LARGE SCALE GENOMIC DNA]</scope>
    <source>
        <strain evidence="2 3">ATCC 23126</strain>
    </source>
</reference>
<proteinExistence type="predicted"/>
<organism evidence="2 3">
    <name type="scientific">Flammeovirga aprica JL-4</name>
    <dbReference type="NCBI Taxonomy" id="694437"/>
    <lineage>
        <taxon>Bacteria</taxon>
        <taxon>Pseudomonadati</taxon>
        <taxon>Bacteroidota</taxon>
        <taxon>Cytophagia</taxon>
        <taxon>Cytophagales</taxon>
        <taxon>Flammeovirgaceae</taxon>
        <taxon>Flammeovirga</taxon>
    </lineage>
</organism>
<keyword evidence="1" id="KW-0732">Signal</keyword>
<sequence>MTRVYYYTISHLLLFLLPCLLGHAQSDSTSQKPYKNNILPSPAFTYSPRTDFVLGVYCLYQFKFNKKDFLTRPSNFNFYYGTSFKGHVFLSTEHTLLTYQEKYFLKGIIEYKNTPEPLYGIGNQSPNEEYLNVNYSSFEFKERVLKQYEKSKFIGLKVRYIHIFDVTYQNQNNESIPPPDIAGNNGGYYPGIGPVWMLDKRNSILTPTKNYYLDLVLMGYLNSNGGTFASLEFDGRRYIDFRKDSKRVLALQVVAKNTFGSVPYNELALLGGKQIMRGYLLGRYRDKHSIQAQAEFRLNVVGRFGMTAFLGTGTVYEEVSDLQYLKAALGTGLRFNINRKDPANVRFDFAWSLTDKNNGIYITLGEAF</sequence>
<dbReference type="Gene3D" id="2.40.160.50">
    <property type="entry name" value="membrane protein fhac: a member of the omp85/tpsb transporter family"/>
    <property type="match status" value="1"/>
</dbReference>
<evidence type="ECO:0000313" key="3">
    <source>
        <dbReference type="Proteomes" id="UP000576082"/>
    </source>
</evidence>
<evidence type="ECO:0000256" key="1">
    <source>
        <dbReference type="SAM" id="SignalP"/>
    </source>
</evidence>
<comment type="caution">
    <text evidence="2">The sequence shown here is derived from an EMBL/GenBank/DDBJ whole genome shotgun (WGS) entry which is preliminary data.</text>
</comment>
<feature type="chain" id="PRO_5030838135" description="Bacterial surface antigen (D15) domain-containing protein" evidence="1">
    <location>
        <begin position="25"/>
        <end position="368"/>
    </location>
</feature>
<evidence type="ECO:0008006" key="4">
    <source>
        <dbReference type="Google" id="ProtNLM"/>
    </source>
</evidence>
<protein>
    <recommendedName>
        <fullName evidence="4">Bacterial surface antigen (D15) domain-containing protein</fullName>
    </recommendedName>
</protein>
<feature type="signal peptide" evidence="1">
    <location>
        <begin position="1"/>
        <end position="24"/>
    </location>
</feature>
<name>A0A7X9P2R7_9BACT</name>
<dbReference type="EMBL" id="JABANE010000022">
    <property type="protein sequence ID" value="NME68350.1"/>
    <property type="molecule type" value="Genomic_DNA"/>
</dbReference>
<dbReference type="Proteomes" id="UP000576082">
    <property type="component" value="Unassembled WGS sequence"/>
</dbReference>
<dbReference type="AlphaFoldDB" id="A0A7X9P2R7"/>
<evidence type="ECO:0000313" key="2">
    <source>
        <dbReference type="EMBL" id="NME68350.1"/>
    </source>
</evidence>
<keyword evidence="3" id="KW-1185">Reference proteome</keyword>